<dbReference type="AlphaFoldDB" id="A0A1S3FKG8"/>
<dbReference type="PANTHER" id="PTHR11394">
    <property type="entry name" value="TASTE RECEPTOR TYPE 2"/>
    <property type="match status" value="1"/>
</dbReference>
<evidence type="ECO:0000256" key="5">
    <source>
        <dbReference type="ARBA" id="ARBA00022692"/>
    </source>
</evidence>
<evidence type="ECO:0000313" key="14">
    <source>
        <dbReference type="Proteomes" id="UP000081671"/>
    </source>
</evidence>
<evidence type="ECO:0000256" key="12">
    <source>
        <dbReference type="RuleBase" id="RU004424"/>
    </source>
</evidence>
<evidence type="ECO:0000256" key="1">
    <source>
        <dbReference type="ARBA" id="ARBA00004141"/>
    </source>
</evidence>
<gene>
    <name evidence="15" type="primary">LOC105989491</name>
</gene>
<feature type="transmembrane region" description="Helical" evidence="13">
    <location>
        <begin position="256"/>
        <end position="273"/>
    </location>
</feature>
<keyword evidence="9 12" id="KW-0675">Receptor</keyword>
<keyword evidence="5 12" id="KW-0812">Transmembrane</keyword>
<proteinExistence type="inferred from homology"/>
<keyword evidence="7 12" id="KW-0297">G-protein coupled receptor</keyword>
<evidence type="ECO:0000256" key="10">
    <source>
        <dbReference type="ARBA" id="ARBA00023224"/>
    </source>
</evidence>
<evidence type="ECO:0000256" key="11">
    <source>
        <dbReference type="RuleBase" id="RU004423"/>
    </source>
</evidence>
<evidence type="ECO:0000256" key="8">
    <source>
        <dbReference type="ARBA" id="ARBA00023136"/>
    </source>
</evidence>
<evidence type="ECO:0000256" key="2">
    <source>
        <dbReference type="ARBA" id="ARBA00007376"/>
    </source>
</evidence>
<reference evidence="15" key="1">
    <citation type="submission" date="2025-08" db="UniProtKB">
        <authorList>
            <consortium name="RefSeq"/>
        </authorList>
    </citation>
    <scope>IDENTIFICATION</scope>
    <source>
        <tissue evidence="15">Kidney</tissue>
    </source>
</reference>
<dbReference type="SUPFAM" id="SSF81321">
    <property type="entry name" value="Family A G protein-coupled receptor-like"/>
    <property type="match status" value="1"/>
</dbReference>
<evidence type="ECO:0000256" key="9">
    <source>
        <dbReference type="ARBA" id="ARBA00023170"/>
    </source>
</evidence>
<feature type="transmembrane region" description="Helical" evidence="13">
    <location>
        <begin position="6"/>
        <end position="28"/>
    </location>
</feature>
<dbReference type="PANTHER" id="PTHR11394:SF71">
    <property type="entry name" value="TASTE RECEPTOR TYPE 2 MEMBER 143"/>
    <property type="match status" value="1"/>
</dbReference>
<dbReference type="InParanoid" id="A0A1S3FKG8"/>
<keyword evidence="3 12" id="KW-0919">Taste</keyword>
<dbReference type="Proteomes" id="UP000081671">
    <property type="component" value="Unplaced"/>
</dbReference>
<keyword evidence="10 12" id="KW-0807">Transducer</keyword>
<dbReference type="GO" id="GO:0033038">
    <property type="term" value="F:bitter taste receptor activity"/>
    <property type="evidence" value="ECO:0007669"/>
    <property type="project" value="InterPro"/>
</dbReference>
<organism evidence="14 15">
    <name type="scientific">Dipodomys ordii</name>
    <name type="common">Ord's kangaroo rat</name>
    <dbReference type="NCBI Taxonomy" id="10020"/>
    <lineage>
        <taxon>Eukaryota</taxon>
        <taxon>Metazoa</taxon>
        <taxon>Chordata</taxon>
        <taxon>Craniata</taxon>
        <taxon>Vertebrata</taxon>
        <taxon>Euteleostomi</taxon>
        <taxon>Mammalia</taxon>
        <taxon>Eutheria</taxon>
        <taxon>Euarchontoglires</taxon>
        <taxon>Glires</taxon>
        <taxon>Rodentia</taxon>
        <taxon>Castorimorpha</taxon>
        <taxon>Heteromyidae</taxon>
        <taxon>Dipodomyinae</taxon>
        <taxon>Dipodomys</taxon>
    </lineage>
</organism>
<keyword evidence="8 12" id="KW-0472">Membrane</keyword>
<dbReference type="FunCoup" id="A0A1S3FKG8">
    <property type="interactions" value="376"/>
</dbReference>
<feature type="transmembrane region" description="Helical" evidence="13">
    <location>
        <begin position="222"/>
        <end position="241"/>
    </location>
</feature>
<evidence type="ECO:0000256" key="13">
    <source>
        <dbReference type="SAM" id="Phobius"/>
    </source>
</evidence>
<dbReference type="KEGG" id="dord:105989491"/>
<feature type="transmembrane region" description="Helical" evidence="13">
    <location>
        <begin position="79"/>
        <end position="101"/>
    </location>
</feature>
<keyword evidence="6 13" id="KW-1133">Transmembrane helix</keyword>
<dbReference type="FunFam" id="1.20.1070.10:FF:000055">
    <property type="entry name" value="Taste receptor type 2"/>
    <property type="match status" value="1"/>
</dbReference>
<dbReference type="CTD" id="50833"/>
<comment type="subcellular location">
    <subcellularLocation>
        <location evidence="1 12">Membrane</location>
        <topology evidence="1 12">Multi-pass membrane protein</topology>
    </subcellularLocation>
</comment>
<evidence type="ECO:0000256" key="6">
    <source>
        <dbReference type="ARBA" id="ARBA00022989"/>
    </source>
</evidence>
<feature type="transmembrane region" description="Helical" evidence="13">
    <location>
        <begin position="172"/>
        <end position="194"/>
    </location>
</feature>
<protein>
    <recommendedName>
        <fullName evidence="12">Taste receptor type 2</fullName>
    </recommendedName>
</protein>
<comment type="similarity">
    <text evidence="2 11">Belongs to the G-protein coupled receptor T2R family.</text>
</comment>
<keyword evidence="14" id="KW-1185">Reference proteome</keyword>
<sequence>MPSTVIFKVIFCLESLVAMLQNGFLTIVLVREWVSSTPLVADRIVACLALSRFFLHGAAMLSDLLAFSGFCYQANLVGALWDFINTFLLWLTAWLALFYCVKISSFSHPIFLRLKWRISRLVPRLVLGSLILSSISAIQTVTGNVMAAQLSGGNCTTFKSLDFWYYYLTHGVFMWLLPFLLFLLSTLLLVFSLYRHVGHMRGHRLGRGNPSLQVHRAALKTLAFFLLFNTLYFLALISFAMENISSQSHWYWAKEVIIYSGISLHSLILVVSSPKLRKALKLKC</sequence>
<dbReference type="InterPro" id="IPR007960">
    <property type="entry name" value="TAS2R"/>
</dbReference>
<dbReference type="GeneID" id="105989491"/>
<evidence type="ECO:0000256" key="4">
    <source>
        <dbReference type="ARBA" id="ARBA00022606"/>
    </source>
</evidence>
<evidence type="ECO:0000313" key="15">
    <source>
        <dbReference type="RefSeq" id="XP_012877036.1"/>
    </source>
</evidence>
<feature type="transmembrane region" description="Helical" evidence="13">
    <location>
        <begin position="121"/>
        <end position="141"/>
    </location>
</feature>
<evidence type="ECO:0000256" key="3">
    <source>
        <dbReference type="ARBA" id="ARBA00022480"/>
    </source>
</evidence>
<accession>A0A1S3FKG8</accession>
<dbReference type="GO" id="GO:0016020">
    <property type="term" value="C:membrane"/>
    <property type="evidence" value="ECO:0007669"/>
    <property type="project" value="UniProtKB-SubCell"/>
</dbReference>
<evidence type="ECO:0000256" key="7">
    <source>
        <dbReference type="ARBA" id="ARBA00023040"/>
    </source>
</evidence>
<dbReference type="Pfam" id="PF05296">
    <property type="entry name" value="TAS2R"/>
    <property type="match status" value="1"/>
</dbReference>
<dbReference type="Gene3D" id="1.20.1070.10">
    <property type="entry name" value="Rhodopsin 7-helix transmembrane proteins"/>
    <property type="match status" value="1"/>
</dbReference>
<dbReference type="OrthoDB" id="8876749at2759"/>
<dbReference type="GO" id="GO:0004930">
    <property type="term" value="F:G protein-coupled receptor activity"/>
    <property type="evidence" value="ECO:0007669"/>
    <property type="project" value="UniProtKB-KW"/>
</dbReference>
<dbReference type="RefSeq" id="XP_012877036.1">
    <property type="nucleotide sequence ID" value="XM_013021582.1"/>
</dbReference>
<name>A0A1S3FKG8_DIPOR</name>
<keyword evidence="4 12" id="KW-0716">Sensory transduction</keyword>